<feature type="compositionally biased region" description="Polar residues" evidence="1">
    <location>
        <begin position="183"/>
        <end position="205"/>
    </location>
</feature>
<feature type="compositionally biased region" description="Polar residues" evidence="1">
    <location>
        <begin position="36"/>
        <end position="46"/>
    </location>
</feature>
<feature type="region of interest" description="Disordered" evidence="1">
    <location>
        <begin position="241"/>
        <end position="263"/>
    </location>
</feature>
<feature type="region of interest" description="Disordered" evidence="1">
    <location>
        <begin position="1"/>
        <end position="51"/>
    </location>
</feature>
<accession>A0ABD2MQY8</accession>
<feature type="region of interest" description="Disordered" evidence="1">
    <location>
        <begin position="68"/>
        <end position="117"/>
    </location>
</feature>
<comment type="caution">
    <text evidence="2">The sequence shown here is derived from an EMBL/GenBank/DDBJ whole genome shotgun (WGS) entry which is preliminary data.</text>
</comment>
<evidence type="ECO:0000313" key="2">
    <source>
        <dbReference type="EMBL" id="KAL3268748.1"/>
    </source>
</evidence>
<proteinExistence type="predicted"/>
<feature type="compositionally biased region" description="Low complexity" evidence="1">
    <location>
        <begin position="1"/>
        <end position="14"/>
    </location>
</feature>
<feature type="region of interest" description="Disordered" evidence="1">
    <location>
        <begin position="134"/>
        <end position="205"/>
    </location>
</feature>
<organism evidence="2 3">
    <name type="scientific">Cryptolaemus montrouzieri</name>
    <dbReference type="NCBI Taxonomy" id="559131"/>
    <lineage>
        <taxon>Eukaryota</taxon>
        <taxon>Metazoa</taxon>
        <taxon>Ecdysozoa</taxon>
        <taxon>Arthropoda</taxon>
        <taxon>Hexapoda</taxon>
        <taxon>Insecta</taxon>
        <taxon>Pterygota</taxon>
        <taxon>Neoptera</taxon>
        <taxon>Endopterygota</taxon>
        <taxon>Coleoptera</taxon>
        <taxon>Polyphaga</taxon>
        <taxon>Cucujiformia</taxon>
        <taxon>Coccinelloidea</taxon>
        <taxon>Coccinellidae</taxon>
        <taxon>Scymninae</taxon>
        <taxon>Scymnini</taxon>
        <taxon>Cryptolaemus</taxon>
    </lineage>
</organism>
<reference evidence="2 3" key="1">
    <citation type="journal article" date="2021" name="BMC Biol.">
        <title>Horizontally acquired antibacterial genes associated with adaptive radiation of ladybird beetles.</title>
        <authorList>
            <person name="Li H.S."/>
            <person name="Tang X.F."/>
            <person name="Huang Y.H."/>
            <person name="Xu Z.Y."/>
            <person name="Chen M.L."/>
            <person name="Du X.Y."/>
            <person name="Qiu B.Y."/>
            <person name="Chen P.T."/>
            <person name="Zhang W."/>
            <person name="Slipinski A."/>
            <person name="Escalona H.E."/>
            <person name="Waterhouse R.M."/>
            <person name="Zwick A."/>
            <person name="Pang H."/>
        </authorList>
    </citation>
    <scope>NUCLEOTIDE SEQUENCE [LARGE SCALE GENOMIC DNA]</scope>
    <source>
        <strain evidence="2">SYSU2018</strain>
    </source>
</reference>
<feature type="compositionally biased region" description="Polar residues" evidence="1">
    <location>
        <begin position="68"/>
        <end position="79"/>
    </location>
</feature>
<evidence type="ECO:0000313" key="3">
    <source>
        <dbReference type="Proteomes" id="UP001516400"/>
    </source>
</evidence>
<dbReference type="EMBL" id="JABFTP020000021">
    <property type="protein sequence ID" value="KAL3268748.1"/>
    <property type="molecule type" value="Genomic_DNA"/>
</dbReference>
<name>A0ABD2MQY8_9CUCU</name>
<dbReference type="Proteomes" id="UP001516400">
    <property type="component" value="Unassembled WGS sequence"/>
</dbReference>
<gene>
    <name evidence="2" type="ORF">HHI36_007850</name>
</gene>
<keyword evidence="3" id="KW-1185">Reference proteome</keyword>
<sequence length="263" mass="29564">MSLQKSSSISSIDSGLDHSTKKKLKNKSSVGHKESSLQSKNEINRNMSKELETESYCSQFSPLAFSTQVKKSESTSQSSDEGEMHSGGIVRVKQFKSSDSDTELPVNTGRNKEPKIHIIDNCLINSKKELNLKEEVDSDSKSVISVRRPSYVVTSETNSEDDDSQERSSGSKSKRKKKRKSIQENLSVGQTTKYHIKLNQNNEIDNREQNLNNSSSLEDNKLQTFNSNKLKKIADRKISLYQNEDDSSDTDGDHSDQRNSGNY</sequence>
<dbReference type="AlphaFoldDB" id="A0ABD2MQY8"/>
<protein>
    <submittedName>
        <fullName evidence="2">Uncharacterized protein</fullName>
    </submittedName>
</protein>
<evidence type="ECO:0000256" key="1">
    <source>
        <dbReference type="SAM" id="MobiDB-lite"/>
    </source>
</evidence>